<dbReference type="AlphaFoldDB" id="A0A6M3IVX3"/>
<dbReference type="EMBL" id="MT141448">
    <property type="protein sequence ID" value="QJA61640.1"/>
    <property type="molecule type" value="Genomic_DNA"/>
</dbReference>
<gene>
    <name evidence="2" type="ORF">MM415B00904_0008</name>
</gene>
<feature type="transmembrane region" description="Helical" evidence="1">
    <location>
        <begin position="6"/>
        <end position="25"/>
    </location>
</feature>
<organism evidence="2">
    <name type="scientific">viral metagenome</name>
    <dbReference type="NCBI Taxonomy" id="1070528"/>
    <lineage>
        <taxon>unclassified sequences</taxon>
        <taxon>metagenomes</taxon>
        <taxon>organismal metagenomes</taxon>
    </lineage>
</organism>
<accession>A0A6M3IVX3</accession>
<reference evidence="2" key="1">
    <citation type="submission" date="2020-03" db="EMBL/GenBank/DDBJ databases">
        <title>The deep terrestrial virosphere.</title>
        <authorList>
            <person name="Holmfeldt K."/>
            <person name="Nilsson E."/>
            <person name="Simone D."/>
            <person name="Lopez-Fernandez M."/>
            <person name="Wu X."/>
            <person name="de Brujin I."/>
            <person name="Lundin D."/>
            <person name="Andersson A."/>
            <person name="Bertilsson S."/>
            <person name="Dopson M."/>
        </authorList>
    </citation>
    <scope>NUCLEOTIDE SEQUENCE</scope>
    <source>
        <strain evidence="2">MM415B00904</strain>
    </source>
</reference>
<evidence type="ECO:0000313" key="2">
    <source>
        <dbReference type="EMBL" id="QJA61640.1"/>
    </source>
</evidence>
<keyword evidence="1" id="KW-1133">Transmembrane helix</keyword>
<keyword evidence="1" id="KW-0812">Transmembrane</keyword>
<proteinExistence type="predicted"/>
<name>A0A6M3IVX3_9ZZZZ</name>
<evidence type="ECO:0000256" key="1">
    <source>
        <dbReference type="SAM" id="Phobius"/>
    </source>
</evidence>
<sequence>MSSKIFPTILIVLDLLAALVYGLNLDWRRCIYWISAAVLTMTVSL</sequence>
<keyword evidence="1" id="KW-0472">Membrane</keyword>
<protein>
    <submittedName>
        <fullName evidence="2">Uncharacterized protein</fullName>
    </submittedName>
</protein>